<keyword evidence="1" id="KW-1133">Transmembrane helix</keyword>
<sequence length="232" mass="27152">MKKIIVILLLSITELVLYYSFNKFVSYPARVLIYGYLANWYYQERKQNASINLTDKLFVWACFILMFSPLPAYINNSITGKVIEFALLMLSQQLIIAIFIREGAKFDFSTKRKTFHKILVPYVIIPVLFFFFVALPTQQWIPVILFGFYIIQMMFLSILSAYAPFSEKSQFYITMSMGMLIISSGANFLRHSISPYEYDFAVVRISSVAYRVFLLIALVHRETHEVESHYLR</sequence>
<dbReference type="AlphaFoldDB" id="A0A4Q5LSW4"/>
<feature type="transmembrane region" description="Helical" evidence="1">
    <location>
        <begin position="57"/>
        <end position="74"/>
    </location>
</feature>
<feature type="transmembrane region" description="Helical" evidence="1">
    <location>
        <begin position="140"/>
        <end position="159"/>
    </location>
</feature>
<organism evidence="2 3">
    <name type="scientific">Emticicia agri</name>
    <dbReference type="NCBI Taxonomy" id="2492393"/>
    <lineage>
        <taxon>Bacteria</taxon>
        <taxon>Pseudomonadati</taxon>
        <taxon>Bacteroidota</taxon>
        <taxon>Cytophagia</taxon>
        <taxon>Cytophagales</taxon>
        <taxon>Leadbetterellaceae</taxon>
        <taxon>Emticicia</taxon>
    </lineage>
</organism>
<reference evidence="2 3" key="1">
    <citation type="submission" date="2019-02" db="EMBL/GenBank/DDBJ databases">
        <title>Bacterial novel species Emticicia sp. 17J42-9 isolated from soil.</title>
        <authorList>
            <person name="Jung H.-Y."/>
        </authorList>
    </citation>
    <scope>NUCLEOTIDE SEQUENCE [LARGE SCALE GENOMIC DNA]</scope>
    <source>
        <strain evidence="2 3">17J42-9</strain>
    </source>
</reference>
<protein>
    <recommendedName>
        <fullName evidence="4">Lysoplasmalogenase</fullName>
    </recommendedName>
</protein>
<dbReference type="OrthoDB" id="9827003at2"/>
<keyword evidence="1" id="KW-0472">Membrane</keyword>
<keyword evidence="1" id="KW-0812">Transmembrane</keyword>
<evidence type="ECO:0000313" key="3">
    <source>
        <dbReference type="Proteomes" id="UP000293162"/>
    </source>
</evidence>
<feature type="transmembrane region" description="Helical" evidence="1">
    <location>
        <begin position="171"/>
        <end position="189"/>
    </location>
</feature>
<evidence type="ECO:0000313" key="2">
    <source>
        <dbReference type="EMBL" id="RYU92622.1"/>
    </source>
</evidence>
<dbReference type="EMBL" id="SEWF01000082">
    <property type="protein sequence ID" value="RYU92622.1"/>
    <property type="molecule type" value="Genomic_DNA"/>
</dbReference>
<gene>
    <name evidence="2" type="ORF">EWM59_26205</name>
</gene>
<name>A0A4Q5LSW4_9BACT</name>
<dbReference type="RefSeq" id="WP_130024189.1">
    <property type="nucleotide sequence ID" value="NZ_SEWF01000082.1"/>
</dbReference>
<proteinExistence type="predicted"/>
<feature type="transmembrane region" description="Helical" evidence="1">
    <location>
        <begin position="115"/>
        <end position="134"/>
    </location>
</feature>
<dbReference type="Proteomes" id="UP000293162">
    <property type="component" value="Unassembled WGS sequence"/>
</dbReference>
<evidence type="ECO:0000256" key="1">
    <source>
        <dbReference type="SAM" id="Phobius"/>
    </source>
</evidence>
<accession>A0A4Q5LSW4</accession>
<evidence type="ECO:0008006" key="4">
    <source>
        <dbReference type="Google" id="ProtNLM"/>
    </source>
</evidence>
<keyword evidence="3" id="KW-1185">Reference proteome</keyword>
<comment type="caution">
    <text evidence="2">The sequence shown here is derived from an EMBL/GenBank/DDBJ whole genome shotgun (WGS) entry which is preliminary data.</text>
</comment>